<dbReference type="AlphaFoldDB" id="A0A6G1ARU6"/>
<gene>
    <name evidence="1" type="primary">Pol_322</name>
    <name evidence="1" type="ORF">FOF47_R05619</name>
</gene>
<reference evidence="1 2" key="1">
    <citation type="submission" date="2019-11" db="EMBL/GenBank/DDBJ databases">
        <authorList>
            <person name="Yang C."/>
            <person name="Li F."/>
        </authorList>
    </citation>
    <scope>NUCLEOTIDE SEQUENCE [LARGE SCALE GENOMIC DNA]</scope>
    <source>
        <strain evidence="1">KB4526</strain>
        <tissue evidence="1">Muscle</tissue>
    </source>
</reference>
<evidence type="ECO:0000313" key="2">
    <source>
        <dbReference type="Proteomes" id="UP000475037"/>
    </source>
</evidence>
<sequence>GGLIHCCWECEQVHPLSKTLWRVFKELKIKVLCDAAIALLGCWLDTKIRIQRDTCTQMFTAALSTTAKLWKQPKGPLIDERIKMWYIGTTEYSARNKNEILPFTTTRMDLEGIVLSGASQ</sequence>
<name>A0A6G1ARU6_CROCR</name>
<keyword evidence="2" id="KW-1185">Reference proteome</keyword>
<dbReference type="EMBL" id="VOAJ01003956">
    <property type="protein sequence ID" value="KAF0878321.1"/>
    <property type="molecule type" value="Genomic_DNA"/>
</dbReference>
<comment type="caution">
    <text evidence="1">The sequence shown here is derived from an EMBL/GenBank/DDBJ whole genome shotgun (WGS) entry which is preliminary data.</text>
</comment>
<proteinExistence type="predicted"/>
<accession>A0A6G1ARU6</accession>
<dbReference type="Proteomes" id="UP000475037">
    <property type="component" value="Unassembled WGS sequence"/>
</dbReference>
<protein>
    <submittedName>
        <fullName evidence="1">LORF2 protein</fullName>
    </submittedName>
</protein>
<feature type="non-terminal residue" evidence="1">
    <location>
        <position position="1"/>
    </location>
</feature>
<evidence type="ECO:0000313" key="1">
    <source>
        <dbReference type="EMBL" id="KAF0878321.1"/>
    </source>
</evidence>
<feature type="non-terminal residue" evidence="1">
    <location>
        <position position="120"/>
    </location>
</feature>
<organism evidence="1 2">
    <name type="scientific">Crocuta crocuta</name>
    <name type="common">Spotted hyena</name>
    <dbReference type="NCBI Taxonomy" id="9678"/>
    <lineage>
        <taxon>Eukaryota</taxon>
        <taxon>Metazoa</taxon>
        <taxon>Chordata</taxon>
        <taxon>Craniata</taxon>
        <taxon>Vertebrata</taxon>
        <taxon>Euteleostomi</taxon>
        <taxon>Mammalia</taxon>
        <taxon>Eutheria</taxon>
        <taxon>Laurasiatheria</taxon>
        <taxon>Carnivora</taxon>
        <taxon>Feliformia</taxon>
        <taxon>Hyaenidae</taxon>
        <taxon>Crocuta</taxon>
    </lineage>
</organism>